<feature type="domain" description="Avirulence Effector AvrLm4-7" evidence="2">
    <location>
        <begin position="37"/>
        <end position="108"/>
    </location>
</feature>
<protein>
    <submittedName>
        <fullName evidence="3">Avirulence protein AvrLm4-7</fullName>
    </submittedName>
</protein>
<feature type="chain" id="PRO_5035419386" evidence="1">
    <location>
        <begin position="22"/>
        <end position="143"/>
    </location>
</feature>
<evidence type="ECO:0000256" key="1">
    <source>
        <dbReference type="SAM" id="SignalP"/>
    </source>
</evidence>
<name>A0A8K1F221_LEPMC</name>
<accession>A0A8K1F221</accession>
<proteinExistence type="predicted"/>
<dbReference type="AlphaFoldDB" id="A0A8K1F221"/>
<dbReference type="EMBL" id="MT358775">
    <property type="protein sequence ID" value="QYU71288.1"/>
    <property type="molecule type" value="Genomic_DNA"/>
</dbReference>
<reference evidence="3" key="1">
    <citation type="submission" date="2020-04" db="EMBL/GenBank/DDBJ databases">
        <authorList>
            <person name="Zamanmirabdi A."/>
            <person name="Hemati R."/>
            <person name="Batley J."/>
        </authorList>
    </citation>
    <scope>NUCLEOTIDE SEQUENCE</scope>
    <source>
        <strain evidence="3">Ar5</strain>
    </source>
</reference>
<organism evidence="3">
    <name type="scientific">Leptosphaeria maculans</name>
    <name type="common">Blackleg fungus</name>
    <name type="synonym">Phoma lingam</name>
    <dbReference type="NCBI Taxonomy" id="5022"/>
    <lineage>
        <taxon>Eukaryota</taxon>
        <taxon>Fungi</taxon>
        <taxon>Dikarya</taxon>
        <taxon>Ascomycota</taxon>
        <taxon>Pezizomycotina</taxon>
        <taxon>Dothideomycetes</taxon>
        <taxon>Pleosporomycetidae</taxon>
        <taxon>Pleosporales</taxon>
        <taxon>Pleosporineae</taxon>
        <taxon>Leptosphaeriaceae</taxon>
        <taxon>Plenodomus</taxon>
        <taxon>Plenodomus lingam/Leptosphaeria maculans species complex</taxon>
    </lineage>
</organism>
<keyword evidence="1" id="KW-0732">Signal</keyword>
<dbReference type="Gene3D" id="3.30.70.2910">
    <property type="match status" value="1"/>
</dbReference>
<evidence type="ECO:0000259" key="2">
    <source>
        <dbReference type="Pfam" id="PF18661"/>
    </source>
</evidence>
<dbReference type="Pfam" id="PF18661">
    <property type="entry name" value="AvrLm4-7"/>
    <property type="match status" value="1"/>
</dbReference>
<feature type="signal peptide" evidence="1">
    <location>
        <begin position="1"/>
        <end position="21"/>
    </location>
</feature>
<evidence type="ECO:0000313" key="3">
    <source>
        <dbReference type="EMBL" id="QYU71288.1"/>
    </source>
</evidence>
<sequence>MPLSLEIILTLLALSIPTITACREASISGEIRYPQGTCPTKTEALNDCNKVTKGLIDFSQSHQRAWGIDMTAKVQCAPCITTDPWNVVLCTCKITAHRYREFVPKIPYSSFSSAPGVIFRQETGLDHDPEWVVNMKARTRGCD</sequence>
<dbReference type="InterPro" id="IPR040621">
    <property type="entry name" value="AvrLm4-7"/>
</dbReference>
<gene>
    <name evidence="3" type="primary">AvrLm4-7</name>
</gene>